<reference evidence="2 3" key="1">
    <citation type="submission" date="2017-06" db="EMBL/GenBank/DDBJ databases">
        <authorList>
            <person name="Kim H.J."/>
            <person name="Triplett B.A."/>
        </authorList>
    </citation>
    <scope>NUCLEOTIDE SEQUENCE [LARGE SCALE GENOMIC DNA]</scope>
    <source>
        <strain evidence="2 3">CGMCC 4.5593</strain>
    </source>
</reference>
<feature type="compositionally biased region" description="Basic and acidic residues" evidence="1">
    <location>
        <begin position="106"/>
        <end position="117"/>
    </location>
</feature>
<feature type="region of interest" description="Disordered" evidence="1">
    <location>
        <begin position="1"/>
        <end position="69"/>
    </location>
</feature>
<name>A0A239PIC3_9ACTN</name>
<feature type="region of interest" description="Disordered" evidence="1">
    <location>
        <begin position="84"/>
        <end position="153"/>
    </location>
</feature>
<evidence type="ECO:0000313" key="2">
    <source>
        <dbReference type="EMBL" id="SNT66089.1"/>
    </source>
</evidence>
<feature type="compositionally biased region" description="Basic residues" evidence="1">
    <location>
        <begin position="33"/>
        <end position="59"/>
    </location>
</feature>
<accession>A0A239PIC3</accession>
<evidence type="ECO:0000256" key="1">
    <source>
        <dbReference type="SAM" id="MobiDB-lite"/>
    </source>
</evidence>
<keyword evidence="3" id="KW-1185">Reference proteome</keyword>
<protein>
    <submittedName>
        <fullName evidence="2">Uncharacterized protein</fullName>
    </submittedName>
</protein>
<sequence>MCGGSAPIPGSCPGKCRVGGRPWARRLPGPRYERRRRARNLNVRRRHPRPNACPFRRRPGGGGESKAFARGTVGVGVGVKKRPESYNQSVGSELGRPADQNAEAKWQGERPARRTADPTRPSPYQSPVGHTKRWAVDSPRLGPTGADPAGRGKCRASVQCPRILFGPWSALSSWRLPLMASQVSMTMTGGTTRSRAGLLRPLVLLAGSWLMSLAALGRSRGRSSAGLSRFSRSMPRPP</sequence>
<evidence type="ECO:0000313" key="3">
    <source>
        <dbReference type="Proteomes" id="UP000198362"/>
    </source>
</evidence>
<gene>
    <name evidence="2" type="ORF">SAMN05421812_13217</name>
</gene>
<proteinExistence type="predicted"/>
<organism evidence="2 3">
    <name type="scientific">Asanoa hainanensis</name>
    <dbReference type="NCBI Taxonomy" id="560556"/>
    <lineage>
        <taxon>Bacteria</taxon>
        <taxon>Bacillati</taxon>
        <taxon>Actinomycetota</taxon>
        <taxon>Actinomycetes</taxon>
        <taxon>Micromonosporales</taxon>
        <taxon>Micromonosporaceae</taxon>
        <taxon>Asanoa</taxon>
    </lineage>
</organism>
<dbReference type="Proteomes" id="UP000198362">
    <property type="component" value="Unassembled WGS sequence"/>
</dbReference>
<dbReference type="EMBL" id="FZPH01000032">
    <property type="protein sequence ID" value="SNT66089.1"/>
    <property type="molecule type" value="Genomic_DNA"/>
</dbReference>
<dbReference type="AlphaFoldDB" id="A0A239PIC3"/>